<dbReference type="Proteomes" id="UP001054837">
    <property type="component" value="Unassembled WGS sequence"/>
</dbReference>
<evidence type="ECO:0000256" key="1">
    <source>
        <dbReference type="SAM" id="MobiDB-lite"/>
    </source>
</evidence>
<keyword evidence="2" id="KW-1133">Transmembrane helix</keyword>
<accession>A0AAV4TBK1</accession>
<keyword evidence="4" id="KW-1185">Reference proteome</keyword>
<dbReference type="EMBL" id="BPLQ01009159">
    <property type="protein sequence ID" value="GIY42192.1"/>
    <property type="molecule type" value="Genomic_DNA"/>
</dbReference>
<comment type="caution">
    <text evidence="3">The sequence shown here is derived from an EMBL/GenBank/DDBJ whole genome shotgun (WGS) entry which is preliminary data.</text>
</comment>
<evidence type="ECO:0000256" key="2">
    <source>
        <dbReference type="SAM" id="Phobius"/>
    </source>
</evidence>
<organism evidence="3 4">
    <name type="scientific">Caerostris darwini</name>
    <dbReference type="NCBI Taxonomy" id="1538125"/>
    <lineage>
        <taxon>Eukaryota</taxon>
        <taxon>Metazoa</taxon>
        <taxon>Ecdysozoa</taxon>
        <taxon>Arthropoda</taxon>
        <taxon>Chelicerata</taxon>
        <taxon>Arachnida</taxon>
        <taxon>Araneae</taxon>
        <taxon>Araneomorphae</taxon>
        <taxon>Entelegynae</taxon>
        <taxon>Araneoidea</taxon>
        <taxon>Araneidae</taxon>
        <taxon>Caerostris</taxon>
    </lineage>
</organism>
<dbReference type="AlphaFoldDB" id="A0AAV4TBK1"/>
<reference evidence="3 4" key="1">
    <citation type="submission" date="2021-06" db="EMBL/GenBank/DDBJ databases">
        <title>Caerostris darwini draft genome.</title>
        <authorList>
            <person name="Kono N."/>
            <person name="Arakawa K."/>
        </authorList>
    </citation>
    <scope>NUCLEOTIDE SEQUENCE [LARGE SCALE GENOMIC DNA]</scope>
</reference>
<feature type="region of interest" description="Disordered" evidence="1">
    <location>
        <begin position="105"/>
        <end position="130"/>
    </location>
</feature>
<feature type="transmembrane region" description="Helical" evidence="2">
    <location>
        <begin position="41"/>
        <end position="63"/>
    </location>
</feature>
<keyword evidence="2" id="KW-0812">Transmembrane</keyword>
<evidence type="ECO:0000313" key="4">
    <source>
        <dbReference type="Proteomes" id="UP001054837"/>
    </source>
</evidence>
<gene>
    <name evidence="3" type="ORF">CDAR_589451</name>
</gene>
<protein>
    <submittedName>
        <fullName evidence="3">Uncharacterized protein</fullName>
    </submittedName>
</protein>
<proteinExistence type="predicted"/>
<name>A0AAV4TBK1_9ARAC</name>
<evidence type="ECO:0000313" key="3">
    <source>
        <dbReference type="EMBL" id="GIY42192.1"/>
    </source>
</evidence>
<keyword evidence="2" id="KW-0472">Membrane</keyword>
<feature type="compositionally biased region" description="Basic and acidic residues" evidence="1">
    <location>
        <begin position="121"/>
        <end position="130"/>
    </location>
</feature>
<sequence>MSGPSLAAFSLCRGRLRAVAPTLGDRRYPKLEFHIRTFKDFTILHSLAPITTGLLVAHCSFFIRCHGNDPLKDPPHQRAIRIQSFSLFDALNRWKGMPAFVYKRPHTGSGGGQNMLSPRRWPNDEAQREP</sequence>